<organism evidence="3 4">
    <name type="scientific">Halobium palmae</name>
    <dbReference type="NCBI Taxonomy" id="1776492"/>
    <lineage>
        <taxon>Archaea</taxon>
        <taxon>Methanobacteriati</taxon>
        <taxon>Methanobacteriota</taxon>
        <taxon>Stenosarchaea group</taxon>
        <taxon>Halobacteria</taxon>
        <taxon>Halobacteriales</taxon>
        <taxon>Haloferacaceae</taxon>
        <taxon>Halobium</taxon>
    </lineage>
</organism>
<dbReference type="Pfam" id="PF26467">
    <property type="entry name" value="DUF8143"/>
    <property type="match status" value="1"/>
</dbReference>
<comment type="caution">
    <text evidence="3">The sequence shown here is derived from an EMBL/GenBank/DDBJ whole genome shotgun (WGS) entry which is preliminary data.</text>
</comment>
<dbReference type="AlphaFoldDB" id="A0ABD5S3U5"/>
<dbReference type="Proteomes" id="UP001596328">
    <property type="component" value="Unassembled WGS sequence"/>
</dbReference>
<gene>
    <name evidence="3" type="ORF">ACFQE1_18460</name>
</gene>
<protein>
    <recommendedName>
        <fullName evidence="5">Preprotein translocase subunit TatA</fullName>
    </recommendedName>
</protein>
<evidence type="ECO:0000256" key="2">
    <source>
        <dbReference type="SAM" id="Phobius"/>
    </source>
</evidence>
<accession>A0ABD5S3U5</accession>
<evidence type="ECO:0008006" key="5">
    <source>
        <dbReference type="Google" id="ProtNLM"/>
    </source>
</evidence>
<keyword evidence="2" id="KW-1133">Transmembrane helix</keyword>
<keyword evidence="2" id="KW-0812">Transmembrane</keyword>
<evidence type="ECO:0000313" key="4">
    <source>
        <dbReference type="Proteomes" id="UP001596328"/>
    </source>
</evidence>
<sequence>MPGVGVGFGITVLFLLFALLAPLVLYALVRAEGSEREEMDRETAERVARRDTGERRGRS</sequence>
<dbReference type="EMBL" id="JBHSWU010001024">
    <property type="protein sequence ID" value="MFC6726309.1"/>
    <property type="molecule type" value="Genomic_DNA"/>
</dbReference>
<dbReference type="InterPro" id="IPR058456">
    <property type="entry name" value="DUF8143"/>
</dbReference>
<proteinExistence type="predicted"/>
<evidence type="ECO:0000313" key="3">
    <source>
        <dbReference type="EMBL" id="MFC6726309.1"/>
    </source>
</evidence>
<keyword evidence="4" id="KW-1185">Reference proteome</keyword>
<feature type="transmembrane region" description="Helical" evidence="2">
    <location>
        <begin position="6"/>
        <end position="29"/>
    </location>
</feature>
<evidence type="ECO:0000256" key="1">
    <source>
        <dbReference type="SAM" id="MobiDB-lite"/>
    </source>
</evidence>
<name>A0ABD5S3U5_9EURY</name>
<reference evidence="3 4" key="1">
    <citation type="journal article" date="2019" name="Int. J. Syst. Evol. Microbiol.">
        <title>The Global Catalogue of Microorganisms (GCM) 10K type strain sequencing project: providing services to taxonomists for standard genome sequencing and annotation.</title>
        <authorList>
            <consortium name="The Broad Institute Genomics Platform"/>
            <consortium name="The Broad Institute Genome Sequencing Center for Infectious Disease"/>
            <person name="Wu L."/>
            <person name="Ma J."/>
        </authorList>
    </citation>
    <scope>NUCLEOTIDE SEQUENCE [LARGE SCALE GENOMIC DNA]</scope>
    <source>
        <strain evidence="3 4">NBRC 111368</strain>
    </source>
</reference>
<feature type="region of interest" description="Disordered" evidence="1">
    <location>
        <begin position="33"/>
        <end position="59"/>
    </location>
</feature>
<keyword evidence="2" id="KW-0472">Membrane</keyword>